<sequence>MLRIQSAEGTRRIEVSESTITKDLYEKARDVFGLEGYFFVLYMNRDKSQEIVSSKSKTVSSYGLNHGDMIYSFSISEEPGSSTLKNQPIVTSAENGMSSLPTTVAAAPSGRMPGSKIPQRSNIVEDKVDVILQKTEGTIKRSRDPKSCLHGENSSCIHCLPLEPYDAGYLKEHNIKHMSFHAYLRKLSSGLDGGKYANLENISCRIKGGCSGHLPWPKGVCSKCQPKAITLNSQVYRHVDNIVVENPNLVERFLHYWRVTGHQRIGFLYGR</sequence>
<dbReference type="AlphaFoldDB" id="A0A9N6WSH9"/>
<organism evidence="3">
    <name type="scientific">Alona affinis</name>
    <dbReference type="NCBI Taxonomy" id="381656"/>
    <lineage>
        <taxon>Eukaryota</taxon>
        <taxon>Metazoa</taxon>
        <taxon>Ecdysozoa</taxon>
        <taxon>Arthropoda</taxon>
        <taxon>Crustacea</taxon>
        <taxon>Branchiopoda</taxon>
        <taxon>Diplostraca</taxon>
        <taxon>Cladocera</taxon>
        <taxon>Anomopoda</taxon>
        <taxon>Chydoridae</taxon>
        <taxon>Alona</taxon>
    </lineage>
</organism>
<dbReference type="InterPro" id="IPR024682">
    <property type="entry name" value="Npl4_Ub-like_dom"/>
</dbReference>
<dbReference type="InterPro" id="IPR007716">
    <property type="entry name" value="NPL4_Zn-bd_put"/>
</dbReference>
<protein>
    <submittedName>
        <fullName evidence="3">EOG090X05T8</fullName>
    </submittedName>
</protein>
<dbReference type="GO" id="GO:0006511">
    <property type="term" value="P:ubiquitin-dependent protein catabolic process"/>
    <property type="evidence" value="ECO:0007669"/>
    <property type="project" value="InterPro"/>
</dbReference>
<evidence type="ECO:0000313" key="3">
    <source>
        <dbReference type="EMBL" id="CAG4634776.1"/>
    </source>
</evidence>
<evidence type="ECO:0000259" key="1">
    <source>
        <dbReference type="Pfam" id="PF05020"/>
    </source>
</evidence>
<proteinExistence type="predicted"/>
<dbReference type="Pfam" id="PF05020">
    <property type="entry name" value="zf-NPL4"/>
    <property type="match status" value="1"/>
</dbReference>
<accession>A0A9N6WSH9</accession>
<dbReference type="GO" id="GO:0043130">
    <property type="term" value="F:ubiquitin binding"/>
    <property type="evidence" value="ECO:0007669"/>
    <property type="project" value="TreeGrafter"/>
</dbReference>
<dbReference type="GO" id="GO:0005634">
    <property type="term" value="C:nucleus"/>
    <property type="evidence" value="ECO:0007669"/>
    <property type="project" value="TreeGrafter"/>
</dbReference>
<feature type="domain" description="NPL4 zinc-binding putative" evidence="1">
    <location>
        <begin position="124"/>
        <end position="261"/>
    </location>
</feature>
<dbReference type="Gene3D" id="3.10.20.90">
    <property type="entry name" value="Phosphatidylinositol 3-kinase Catalytic Subunit, Chain A, domain 1"/>
    <property type="match status" value="1"/>
</dbReference>
<dbReference type="SUPFAM" id="SSF54236">
    <property type="entry name" value="Ubiquitin-like"/>
    <property type="match status" value="1"/>
</dbReference>
<dbReference type="PANTHER" id="PTHR12710">
    <property type="entry name" value="NUCLEAR PROTEIN LOCALIZATION 4"/>
    <property type="match status" value="1"/>
</dbReference>
<name>A0A9N6WSH9_9CRUS</name>
<dbReference type="Pfam" id="PF11543">
    <property type="entry name" value="UN_NPL4"/>
    <property type="match status" value="1"/>
</dbReference>
<dbReference type="GO" id="GO:0031625">
    <property type="term" value="F:ubiquitin protein ligase binding"/>
    <property type="evidence" value="ECO:0007669"/>
    <property type="project" value="TreeGrafter"/>
</dbReference>
<dbReference type="InterPro" id="IPR016563">
    <property type="entry name" value="Npl4"/>
</dbReference>
<gene>
    <name evidence="3" type="primary">EOG090X05T8</name>
</gene>
<feature type="domain" description="Nuclear pore localisation protein Npl4 ubiquitin-like" evidence="2">
    <location>
        <begin position="1"/>
        <end position="71"/>
    </location>
</feature>
<dbReference type="EMBL" id="OC978121">
    <property type="protein sequence ID" value="CAG4634776.1"/>
    <property type="molecule type" value="Genomic_DNA"/>
</dbReference>
<dbReference type="PANTHER" id="PTHR12710:SF0">
    <property type="entry name" value="NUCLEAR PROTEIN LOCALIZATION PROTEIN 4 HOMOLOG"/>
    <property type="match status" value="1"/>
</dbReference>
<dbReference type="InterPro" id="IPR029071">
    <property type="entry name" value="Ubiquitin-like_domsf"/>
</dbReference>
<evidence type="ECO:0000259" key="2">
    <source>
        <dbReference type="Pfam" id="PF11543"/>
    </source>
</evidence>
<reference evidence="3" key="1">
    <citation type="submission" date="2021-04" db="EMBL/GenBank/DDBJ databases">
        <authorList>
            <person name="Cornetti L."/>
        </authorList>
    </citation>
    <scope>NUCLEOTIDE SEQUENCE</scope>
</reference>